<dbReference type="GO" id="GO:0005506">
    <property type="term" value="F:iron ion binding"/>
    <property type="evidence" value="ECO:0007669"/>
    <property type="project" value="InterPro"/>
</dbReference>
<dbReference type="PANTHER" id="PTHR24291">
    <property type="entry name" value="CYTOCHROME P450 FAMILY 4"/>
    <property type="match status" value="1"/>
</dbReference>
<dbReference type="GO" id="GO:0016705">
    <property type="term" value="F:oxidoreductase activity, acting on paired donors, with incorporation or reduction of molecular oxygen"/>
    <property type="evidence" value="ECO:0007669"/>
    <property type="project" value="InterPro"/>
</dbReference>
<dbReference type="Pfam" id="PF00067">
    <property type="entry name" value="p450"/>
    <property type="match status" value="1"/>
</dbReference>
<dbReference type="GO" id="GO:0005789">
    <property type="term" value="C:endoplasmic reticulum membrane"/>
    <property type="evidence" value="ECO:0007669"/>
    <property type="project" value="UniProtKB-SubCell"/>
</dbReference>
<keyword evidence="5 13" id="KW-0349">Heme</keyword>
<evidence type="ECO:0000256" key="1">
    <source>
        <dbReference type="ARBA" id="ARBA00001971"/>
    </source>
</evidence>
<dbReference type="RefSeq" id="XP_052133463.1">
    <property type="nucleotide sequence ID" value="XM_052277503.1"/>
</dbReference>
<name>A0A9C6XDZ0_FRAOC</name>
<dbReference type="AlphaFoldDB" id="A0A9C6XDZ0"/>
<protein>
    <submittedName>
        <fullName evidence="17">Cytochrome P450 4C1-like isoform X3</fullName>
    </submittedName>
</protein>
<dbReference type="GeneID" id="113203996"/>
<keyword evidence="12 15" id="KW-0472">Membrane</keyword>
<feature type="transmembrane region" description="Helical" evidence="15">
    <location>
        <begin position="6"/>
        <end position="31"/>
    </location>
</feature>
<organism evidence="16 17">
    <name type="scientific">Frankliniella occidentalis</name>
    <name type="common">Western flower thrips</name>
    <name type="synonym">Euthrips occidentalis</name>
    <dbReference type="NCBI Taxonomy" id="133901"/>
    <lineage>
        <taxon>Eukaryota</taxon>
        <taxon>Metazoa</taxon>
        <taxon>Ecdysozoa</taxon>
        <taxon>Arthropoda</taxon>
        <taxon>Hexapoda</taxon>
        <taxon>Insecta</taxon>
        <taxon>Pterygota</taxon>
        <taxon>Neoptera</taxon>
        <taxon>Paraneoptera</taxon>
        <taxon>Thysanoptera</taxon>
        <taxon>Terebrantia</taxon>
        <taxon>Thripoidea</taxon>
        <taxon>Thripidae</taxon>
        <taxon>Frankliniella</taxon>
    </lineage>
</organism>
<dbReference type="CDD" id="cd20628">
    <property type="entry name" value="CYP4"/>
    <property type="match status" value="1"/>
</dbReference>
<sequence>MALLHLVWLACQSALPLLLLAVVMLGLAMYFDPAVRRARRIAKGYPQYSSSVPIIGHLLHIVKSREELFHLLREWPKMFGSPSVLMLFGRVLFNLSDPVSIEAVLSSSKHITKGRAYDFLRPWLGEGLLTSGGEKWHYRRKLLTPAFHFKILDQFSSHLEEQAAQLVDDLAELAAAGQGAAVDVVPAVSRITLRSICVTAMGKVDFGTDSSAAVSEKSYFEAIHRVGEATALRIVRPWLWPPPLFWLTPMYQKFRKNLNTLHGFTSKVIADRKMTLSGDADDTAVAAGEAGAENSSRFKRKARLRPFLDVLLNAQRRGEDISDQDIREEVDTFMFEGHDTTSMAISWSLELLGRHPEVQERVVEELRGAGGEDWESISRLPYLDRVFKECLRLRPSVPFISRLIETDAVLPDGRTIPAPSMTNIHIFDLHRHPDHFPDPDRFDPDRFLPEVEQARHPFAYLPFSAGPRNCIGKRFATMEVKLFLAAVVRRFHIRSAMPEHLDVTADLVLRPRDGVRLRLFAR</sequence>
<dbReference type="Proteomes" id="UP000504606">
    <property type="component" value="Unplaced"/>
</dbReference>
<keyword evidence="7" id="KW-0256">Endoplasmic reticulum</keyword>
<keyword evidence="16" id="KW-1185">Reference proteome</keyword>
<keyword evidence="8" id="KW-0492">Microsome</keyword>
<dbReference type="GO" id="GO:0020037">
    <property type="term" value="F:heme binding"/>
    <property type="evidence" value="ECO:0007669"/>
    <property type="project" value="InterPro"/>
</dbReference>
<dbReference type="InterPro" id="IPR002401">
    <property type="entry name" value="Cyt_P450_E_grp-I"/>
</dbReference>
<evidence type="ECO:0000256" key="7">
    <source>
        <dbReference type="ARBA" id="ARBA00022824"/>
    </source>
</evidence>
<keyword evidence="9 14" id="KW-0560">Oxidoreductase</keyword>
<evidence type="ECO:0000256" key="13">
    <source>
        <dbReference type="PIRSR" id="PIRSR602401-1"/>
    </source>
</evidence>
<evidence type="ECO:0000256" key="4">
    <source>
        <dbReference type="ARBA" id="ARBA00010617"/>
    </source>
</evidence>
<reference evidence="17" key="1">
    <citation type="submission" date="2025-08" db="UniProtKB">
        <authorList>
            <consortium name="RefSeq"/>
        </authorList>
    </citation>
    <scope>IDENTIFICATION</scope>
    <source>
        <tissue evidence="17">Whole organism</tissue>
    </source>
</reference>
<keyword evidence="6 13" id="KW-0479">Metal-binding</keyword>
<evidence type="ECO:0000256" key="12">
    <source>
        <dbReference type="ARBA" id="ARBA00023136"/>
    </source>
</evidence>
<evidence type="ECO:0000313" key="17">
    <source>
        <dbReference type="RefSeq" id="XP_052133463.1"/>
    </source>
</evidence>
<dbReference type="PRINTS" id="PR00463">
    <property type="entry name" value="EP450I"/>
</dbReference>
<evidence type="ECO:0000256" key="8">
    <source>
        <dbReference type="ARBA" id="ARBA00022848"/>
    </source>
</evidence>
<dbReference type="SUPFAM" id="SSF48264">
    <property type="entry name" value="Cytochrome P450"/>
    <property type="match status" value="1"/>
</dbReference>
<keyword evidence="15" id="KW-0812">Transmembrane</keyword>
<evidence type="ECO:0000256" key="10">
    <source>
        <dbReference type="ARBA" id="ARBA00023004"/>
    </source>
</evidence>
<evidence type="ECO:0000256" key="5">
    <source>
        <dbReference type="ARBA" id="ARBA00022617"/>
    </source>
</evidence>
<keyword evidence="10 13" id="KW-0408">Iron</keyword>
<evidence type="ECO:0000256" key="3">
    <source>
        <dbReference type="ARBA" id="ARBA00004406"/>
    </source>
</evidence>
<keyword evidence="11 14" id="KW-0503">Monooxygenase</keyword>
<evidence type="ECO:0000256" key="15">
    <source>
        <dbReference type="SAM" id="Phobius"/>
    </source>
</evidence>
<proteinExistence type="inferred from homology"/>
<dbReference type="InterPro" id="IPR050196">
    <property type="entry name" value="Cytochrome_P450_Monoox"/>
</dbReference>
<feature type="binding site" description="axial binding residue" evidence="13">
    <location>
        <position position="470"/>
    </location>
    <ligand>
        <name>heme</name>
        <dbReference type="ChEBI" id="CHEBI:30413"/>
    </ligand>
    <ligandPart>
        <name>Fe</name>
        <dbReference type="ChEBI" id="CHEBI:18248"/>
    </ligandPart>
</feature>
<keyword evidence="15" id="KW-1133">Transmembrane helix</keyword>
<evidence type="ECO:0000256" key="9">
    <source>
        <dbReference type="ARBA" id="ARBA00023002"/>
    </source>
</evidence>
<dbReference type="GO" id="GO:0004497">
    <property type="term" value="F:monooxygenase activity"/>
    <property type="evidence" value="ECO:0007669"/>
    <property type="project" value="UniProtKB-KW"/>
</dbReference>
<evidence type="ECO:0000256" key="6">
    <source>
        <dbReference type="ARBA" id="ARBA00022723"/>
    </source>
</evidence>
<comment type="similarity">
    <text evidence="4 14">Belongs to the cytochrome P450 family.</text>
</comment>
<dbReference type="InterPro" id="IPR017972">
    <property type="entry name" value="Cyt_P450_CS"/>
</dbReference>
<evidence type="ECO:0000256" key="14">
    <source>
        <dbReference type="RuleBase" id="RU000461"/>
    </source>
</evidence>
<evidence type="ECO:0000256" key="2">
    <source>
        <dbReference type="ARBA" id="ARBA00004174"/>
    </source>
</evidence>
<dbReference type="PROSITE" id="PS00086">
    <property type="entry name" value="CYTOCHROME_P450"/>
    <property type="match status" value="1"/>
</dbReference>
<gene>
    <name evidence="17" type="primary">LOC113203996</name>
</gene>
<dbReference type="Gene3D" id="1.10.630.10">
    <property type="entry name" value="Cytochrome P450"/>
    <property type="match status" value="1"/>
</dbReference>
<dbReference type="OrthoDB" id="1470350at2759"/>
<dbReference type="PRINTS" id="PR00385">
    <property type="entry name" value="P450"/>
</dbReference>
<evidence type="ECO:0000256" key="11">
    <source>
        <dbReference type="ARBA" id="ARBA00023033"/>
    </source>
</evidence>
<comment type="cofactor">
    <cofactor evidence="1 13">
        <name>heme</name>
        <dbReference type="ChEBI" id="CHEBI:30413"/>
    </cofactor>
</comment>
<dbReference type="PANTHER" id="PTHR24291:SF189">
    <property type="entry name" value="CYTOCHROME P450 4C3-RELATED"/>
    <property type="match status" value="1"/>
</dbReference>
<dbReference type="InterPro" id="IPR001128">
    <property type="entry name" value="Cyt_P450"/>
</dbReference>
<comment type="subcellular location">
    <subcellularLocation>
        <location evidence="3">Endoplasmic reticulum membrane</location>
        <topology evidence="3">Peripheral membrane protein</topology>
    </subcellularLocation>
    <subcellularLocation>
        <location evidence="2">Microsome membrane</location>
        <topology evidence="2">Peripheral membrane protein</topology>
    </subcellularLocation>
</comment>
<evidence type="ECO:0000313" key="16">
    <source>
        <dbReference type="Proteomes" id="UP000504606"/>
    </source>
</evidence>
<accession>A0A9C6XDZ0</accession>
<dbReference type="InterPro" id="IPR036396">
    <property type="entry name" value="Cyt_P450_sf"/>
</dbReference>